<feature type="domain" description="Response regulatory" evidence="10">
    <location>
        <begin position="112"/>
        <end position="231"/>
    </location>
</feature>
<dbReference type="InterPro" id="IPR002197">
    <property type="entry name" value="HTH_Fis"/>
</dbReference>
<keyword evidence="7" id="KW-0597">Phosphoprotein</keyword>
<dbReference type="PROSITE" id="PS00676">
    <property type="entry name" value="SIGMA54_INTERACT_2"/>
    <property type="match status" value="1"/>
</dbReference>
<accession>A0A6I4J365</accession>
<dbReference type="InterPro" id="IPR003593">
    <property type="entry name" value="AAA+_ATPase"/>
</dbReference>
<comment type="caution">
    <text evidence="11">The sequence shown here is derived from an EMBL/GenBank/DDBJ whole genome shotgun (WGS) entry which is preliminary data.</text>
</comment>
<sequence>MQAGDRARTGRLRRDGYKCSQSRGDRRRKREGQANLDHGSAPESCSPGPSARLPDAQRNPCQTLENHGFLPFPEKSCAIDCTRCIIHWNGLCSDSDTDCAEPDAVSSKPFDLALVVDDDPDILLAARLLLRDLFAEVIVAEQPDQALAKTEGRNPDVILLDANFARGATNAAEGFEALARFLERDPEAVVVMITAHGGVQIAVEAMKRGATDFVSKPWSNERLLATVRTAASLRQSRNAVSTERQKAVAIAAPAAGETPLLGTSPAMKRVMQLIERAAPTDANVLILGENGTGKELVARELHRRSRRADRVMLSVDLGAIAETLFDSELFGHVKGAFTDARADRVGRLQAADGGTLFLDEIGNLPLHLQPKLLTALEQRRVTPVGANKSVPFDVRVVAATNLPPSALADESRFRPDLLFRLNTVEIELPPLRQRREDIPLLLDHYLGLYARKYDKPVLPLASPVLAALTDYDWPGNVRALRHAAERAVILSDGGPLSIEDFSIRRQAGHIPVVTVESGSDLNLERAEKQMIERALQKHSYNISLAANELGLTRASLYRRMEKHAL</sequence>
<proteinExistence type="predicted"/>
<dbReference type="PRINTS" id="PR01590">
    <property type="entry name" value="HTHFIS"/>
</dbReference>
<organism evidence="11 12">
    <name type="scientific">Sphingomonas horti</name>
    <dbReference type="NCBI Taxonomy" id="2682842"/>
    <lineage>
        <taxon>Bacteria</taxon>
        <taxon>Pseudomonadati</taxon>
        <taxon>Pseudomonadota</taxon>
        <taxon>Alphaproteobacteria</taxon>
        <taxon>Sphingomonadales</taxon>
        <taxon>Sphingomonadaceae</taxon>
        <taxon>Sphingomonas</taxon>
    </lineage>
</organism>
<feature type="domain" description="Sigma-54 factor interaction" evidence="9">
    <location>
        <begin position="260"/>
        <end position="489"/>
    </location>
</feature>
<dbReference type="InterPro" id="IPR001789">
    <property type="entry name" value="Sig_transdc_resp-reg_receiver"/>
</dbReference>
<dbReference type="AlphaFoldDB" id="A0A6I4J365"/>
<keyword evidence="2" id="KW-0067">ATP-binding</keyword>
<dbReference type="SUPFAM" id="SSF46689">
    <property type="entry name" value="Homeodomain-like"/>
    <property type="match status" value="1"/>
</dbReference>
<dbReference type="SMART" id="SM00382">
    <property type="entry name" value="AAA"/>
    <property type="match status" value="1"/>
</dbReference>
<dbReference type="CDD" id="cd00009">
    <property type="entry name" value="AAA"/>
    <property type="match status" value="1"/>
</dbReference>
<dbReference type="Pfam" id="PF00072">
    <property type="entry name" value="Response_reg"/>
    <property type="match status" value="1"/>
</dbReference>
<dbReference type="SUPFAM" id="SSF52540">
    <property type="entry name" value="P-loop containing nucleoside triphosphate hydrolases"/>
    <property type="match status" value="1"/>
</dbReference>
<dbReference type="InterPro" id="IPR011006">
    <property type="entry name" value="CheY-like_superfamily"/>
</dbReference>
<dbReference type="Pfam" id="PF00158">
    <property type="entry name" value="Sigma54_activat"/>
    <property type="match status" value="1"/>
</dbReference>
<dbReference type="Proteomes" id="UP000441389">
    <property type="component" value="Unassembled WGS sequence"/>
</dbReference>
<evidence type="ECO:0000256" key="5">
    <source>
        <dbReference type="ARBA" id="ARBA00023159"/>
    </source>
</evidence>
<name>A0A6I4J365_9SPHN</name>
<dbReference type="PROSITE" id="PS50110">
    <property type="entry name" value="RESPONSE_REGULATORY"/>
    <property type="match status" value="1"/>
</dbReference>
<dbReference type="FunFam" id="3.40.50.300:FF:000006">
    <property type="entry name" value="DNA-binding transcriptional regulator NtrC"/>
    <property type="match status" value="1"/>
</dbReference>
<keyword evidence="1" id="KW-0547">Nucleotide-binding</keyword>
<dbReference type="InterPro" id="IPR002078">
    <property type="entry name" value="Sigma_54_int"/>
</dbReference>
<feature type="region of interest" description="Disordered" evidence="8">
    <location>
        <begin position="1"/>
        <end position="59"/>
    </location>
</feature>
<evidence type="ECO:0000256" key="4">
    <source>
        <dbReference type="ARBA" id="ARBA00023015"/>
    </source>
</evidence>
<protein>
    <submittedName>
        <fullName evidence="11">Response regulator</fullName>
    </submittedName>
</protein>
<gene>
    <name evidence="11" type="ORF">GON01_11400</name>
</gene>
<keyword evidence="5" id="KW-0010">Activator</keyword>
<dbReference type="GO" id="GO:0005524">
    <property type="term" value="F:ATP binding"/>
    <property type="evidence" value="ECO:0007669"/>
    <property type="project" value="UniProtKB-KW"/>
</dbReference>
<dbReference type="InterPro" id="IPR025943">
    <property type="entry name" value="Sigma_54_int_dom_ATP-bd_2"/>
</dbReference>
<feature type="modified residue" description="4-aspartylphosphate" evidence="7">
    <location>
        <position position="161"/>
    </location>
</feature>
<evidence type="ECO:0000256" key="3">
    <source>
        <dbReference type="ARBA" id="ARBA00023012"/>
    </source>
</evidence>
<keyword evidence="12" id="KW-1185">Reference proteome</keyword>
<evidence type="ECO:0000259" key="10">
    <source>
        <dbReference type="PROSITE" id="PS50110"/>
    </source>
</evidence>
<reference evidence="11 12" key="1">
    <citation type="submission" date="2019-12" db="EMBL/GenBank/DDBJ databases">
        <authorList>
            <person name="Huq M.A."/>
        </authorList>
    </citation>
    <scope>NUCLEOTIDE SEQUENCE [LARGE SCALE GENOMIC DNA]</scope>
    <source>
        <strain evidence="11 12">MAH-20</strain>
    </source>
</reference>
<evidence type="ECO:0000256" key="8">
    <source>
        <dbReference type="SAM" id="MobiDB-lite"/>
    </source>
</evidence>
<keyword evidence="4" id="KW-0805">Transcription regulation</keyword>
<dbReference type="SUPFAM" id="SSF52172">
    <property type="entry name" value="CheY-like"/>
    <property type="match status" value="1"/>
</dbReference>
<keyword evidence="3" id="KW-0902">Two-component regulatory system</keyword>
<dbReference type="Gene3D" id="3.40.50.2300">
    <property type="match status" value="1"/>
</dbReference>
<evidence type="ECO:0000256" key="1">
    <source>
        <dbReference type="ARBA" id="ARBA00022741"/>
    </source>
</evidence>
<dbReference type="PANTHER" id="PTHR32071:SF113">
    <property type="entry name" value="ALGINATE BIOSYNTHESIS TRANSCRIPTIONAL REGULATORY PROTEIN ALGB"/>
    <property type="match status" value="1"/>
</dbReference>
<dbReference type="Gene3D" id="1.10.8.60">
    <property type="match status" value="1"/>
</dbReference>
<evidence type="ECO:0000256" key="2">
    <source>
        <dbReference type="ARBA" id="ARBA00022840"/>
    </source>
</evidence>
<keyword evidence="6" id="KW-0804">Transcription</keyword>
<dbReference type="EMBL" id="WQMS01000013">
    <property type="protein sequence ID" value="MVO78533.1"/>
    <property type="molecule type" value="Genomic_DNA"/>
</dbReference>
<evidence type="ECO:0000256" key="7">
    <source>
        <dbReference type="PROSITE-ProRule" id="PRU00169"/>
    </source>
</evidence>
<feature type="compositionally biased region" description="Basic and acidic residues" evidence="8">
    <location>
        <begin position="1"/>
        <end position="17"/>
    </location>
</feature>
<dbReference type="GO" id="GO:0043565">
    <property type="term" value="F:sequence-specific DNA binding"/>
    <property type="evidence" value="ECO:0007669"/>
    <property type="project" value="InterPro"/>
</dbReference>
<dbReference type="GO" id="GO:0000160">
    <property type="term" value="P:phosphorelay signal transduction system"/>
    <property type="evidence" value="ECO:0007669"/>
    <property type="project" value="UniProtKB-KW"/>
</dbReference>
<dbReference type="Pfam" id="PF25601">
    <property type="entry name" value="AAA_lid_14"/>
    <property type="match status" value="1"/>
</dbReference>
<evidence type="ECO:0000313" key="11">
    <source>
        <dbReference type="EMBL" id="MVO78533.1"/>
    </source>
</evidence>
<dbReference type="InterPro" id="IPR027417">
    <property type="entry name" value="P-loop_NTPase"/>
</dbReference>
<dbReference type="Pfam" id="PF02954">
    <property type="entry name" value="HTH_8"/>
    <property type="match status" value="1"/>
</dbReference>
<dbReference type="SMART" id="SM00448">
    <property type="entry name" value="REC"/>
    <property type="match status" value="1"/>
</dbReference>
<dbReference type="Gene3D" id="1.10.10.60">
    <property type="entry name" value="Homeodomain-like"/>
    <property type="match status" value="1"/>
</dbReference>
<evidence type="ECO:0000256" key="6">
    <source>
        <dbReference type="ARBA" id="ARBA00023163"/>
    </source>
</evidence>
<dbReference type="InterPro" id="IPR058031">
    <property type="entry name" value="AAA_lid_NorR"/>
</dbReference>
<dbReference type="Gene3D" id="3.40.50.300">
    <property type="entry name" value="P-loop containing nucleotide triphosphate hydrolases"/>
    <property type="match status" value="1"/>
</dbReference>
<dbReference type="InterPro" id="IPR009057">
    <property type="entry name" value="Homeodomain-like_sf"/>
</dbReference>
<evidence type="ECO:0000259" key="9">
    <source>
        <dbReference type="PROSITE" id="PS50045"/>
    </source>
</evidence>
<dbReference type="GO" id="GO:0006355">
    <property type="term" value="P:regulation of DNA-templated transcription"/>
    <property type="evidence" value="ECO:0007669"/>
    <property type="project" value="InterPro"/>
</dbReference>
<dbReference type="PANTHER" id="PTHR32071">
    <property type="entry name" value="TRANSCRIPTIONAL REGULATORY PROTEIN"/>
    <property type="match status" value="1"/>
</dbReference>
<evidence type="ECO:0000313" key="12">
    <source>
        <dbReference type="Proteomes" id="UP000441389"/>
    </source>
</evidence>
<dbReference type="PROSITE" id="PS50045">
    <property type="entry name" value="SIGMA54_INTERACT_4"/>
    <property type="match status" value="1"/>
</dbReference>